<gene>
    <name evidence="1" type="ORF">Dpo_6c00460</name>
</gene>
<name>S0G3N7_9BACT</name>
<protein>
    <recommendedName>
        <fullName evidence="3">DUF1524 domain-containing protein</fullName>
    </recommendedName>
</protein>
<dbReference type="OrthoDB" id="9798761at2"/>
<comment type="caution">
    <text evidence="1">The sequence shown here is derived from an EMBL/GenBank/DDBJ whole genome shotgun (WGS) entry which is preliminary data.</text>
</comment>
<evidence type="ECO:0000313" key="1">
    <source>
        <dbReference type="EMBL" id="EMS78847.1"/>
    </source>
</evidence>
<evidence type="ECO:0008006" key="3">
    <source>
        <dbReference type="Google" id="ProtNLM"/>
    </source>
</evidence>
<accession>S0G3N7</accession>
<dbReference type="Proteomes" id="UP000014216">
    <property type="component" value="Unassembled WGS sequence"/>
</dbReference>
<sequence length="272" mass="31008">MFKSVLTWGPLQKKILELQGEEIRSRFNEIEKGILGALDFLKREANIKHYKMIPFPGLLVPLSAFFATNKTEGISYSSKQKDIILKWFWRSLFTRRFSAGVNERQATDIANMLGLKNDENYDFKLPKNEIKFDFAKSNFSAGNANSKTHILLLNSLTPLSLLSGATIDLNKVLKKASKHEYHHIFPKKHLEREGFARNEINTLSNICFLTRADNNSIKDAAPSVYGAKIDSDRKNKYLQKALIPGTFESLNYNDFIASRTALLEQRAKDLMA</sequence>
<dbReference type="RefSeq" id="WP_006966648.1">
    <property type="nucleotide sequence ID" value="NZ_APJX01000006.1"/>
</dbReference>
<dbReference type="PANTHER" id="PTHR37292:SF2">
    <property type="entry name" value="DUF262 DOMAIN-CONTAINING PROTEIN"/>
    <property type="match status" value="1"/>
</dbReference>
<reference evidence="1 2" key="1">
    <citation type="journal article" date="2013" name="Genome Announc.">
        <title>Draft Genome Sequence of Desulfotignum phosphitoxidans DSM 13687 Strain FiPS-3.</title>
        <authorList>
            <person name="Poehlein A."/>
            <person name="Daniel R."/>
            <person name="Simeonova D.D."/>
        </authorList>
    </citation>
    <scope>NUCLEOTIDE SEQUENCE [LARGE SCALE GENOMIC DNA]</scope>
    <source>
        <strain evidence="1 2">DSM 13687</strain>
    </source>
</reference>
<dbReference type="EMBL" id="APJX01000006">
    <property type="protein sequence ID" value="EMS78847.1"/>
    <property type="molecule type" value="Genomic_DNA"/>
</dbReference>
<dbReference type="PANTHER" id="PTHR37292">
    <property type="entry name" value="VNG6097C"/>
    <property type="match status" value="1"/>
</dbReference>
<evidence type="ECO:0000313" key="2">
    <source>
        <dbReference type="Proteomes" id="UP000014216"/>
    </source>
</evidence>
<keyword evidence="2" id="KW-1185">Reference proteome</keyword>
<dbReference type="AlphaFoldDB" id="S0G3N7"/>
<organism evidence="1 2">
    <name type="scientific">Desulfotignum phosphitoxidans DSM 13687</name>
    <dbReference type="NCBI Taxonomy" id="1286635"/>
    <lineage>
        <taxon>Bacteria</taxon>
        <taxon>Pseudomonadati</taxon>
        <taxon>Thermodesulfobacteriota</taxon>
        <taxon>Desulfobacteria</taxon>
        <taxon>Desulfobacterales</taxon>
        <taxon>Desulfobacteraceae</taxon>
        <taxon>Desulfotignum</taxon>
    </lineage>
</organism>
<proteinExistence type="predicted"/>